<evidence type="ECO:0000256" key="1">
    <source>
        <dbReference type="SAM" id="SignalP"/>
    </source>
</evidence>
<dbReference type="RefSeq" id="WP_245766599.1">
    <property type="nucleotide sequence ID" value="NZ_FPBK01000012.1"/>
</dbReference>
<evidence type="ECO:0000313" key="2">
    <source>
        <dbReference type="EMBL" id="SFU66991.1"/>
    </source>
</evidence>
<sequence>MKSLILVMTLILFSTFQVFACDCECTGDCSFSSISNNSEFVALIKVISYDDYLDDEIMGYEGKMPYSMTVEIIKKYKGKETRNTIKIWGDNGAKCRPYISNFKIGEHYLIAPNLLRVYKLKGEKSIDYDFFSCNTDYLKVDIEKQKAYGEYTKIKTEIELKEFEEKLMI</sequence>
<feature type="signal peptide" evidence="1">
    <location>
        <begin position="1"/>
        <end position="20"/>
    </location>
</feature>
<dbReference type="Gene3D" id="2.40.50.120">
    <property type="match status" value="1"/>
</dbReference>
<accession>A0A1I7I239</accession>
<organism evidence="2 3">
    <name type="scientific">Pustulibacterium marinum</name>
    <dbReference type="NCBI Taxonomy" id="1224947"/>
    <lineage>
        <taxon>Bacteria</taxon>
        <taxon>Pseudomonadati</taxon>
        <taxon>Bacteroidota</taxon>
        <taxon>Flavobacteriia</taxon>
        <taxon>Flavobacteriales</taxon>
        <taxon>Flavobacteriaceae</taxon>
        <taxon>Pustulibacterium</taxon>
    </lineage>
</organism>
<keyword evidence="1" id="KW-0732">Signal</keyword>
<dbReference type="Proteomes" id="UP000199138">
    <property type="component" value="Unassembled WGS sequence"/>
</dbReference>
<feature type="chain" id="PRO_5011482556" description="Tissue inhibitor of metalloproteinase" evidence="1">
    <location>
        <begin position="21"/>
        <end position="169"/>
    </location>
</feature>
<dbReference type="AlphaFoldDB" id="A0A1I7I239"/>
<reference evidence="2 3" key="1">
    <citation type="submission" date="2016-10" db="EMBL/GenBank/DDBJ databases">
        <authorList>
            <person name="de Groot N.N."/>
        </authorList>
    </citation>
    <scope>NUCLEOTIDE SEQUENCE [LARGE SCALE GENOMIC DNA]</scope>
    <source>
        <strain evidence="2 3">CGMCC 1.12333</strain>
    </source>
</reference>
<dbReference type="EMBL" id="FPBK01000012">
    <property type="protein sequence ID" value="SFU66991.1"/>
    <property type="molecule type" value="Genomic_DNA"/>
</dbReference>
<evidence type="ECO:0000313" key="3">
    <source>
        <dbReference type="Proteomes" id="UP000199138"/>
    </source>
</evidence>
<proteinExistence type="predicted"/>
<dbReference type="STRING" id="1224947.SAMN05216480_11284"/>
<dbReference type="InterPro" id="IPR008993">
    <property type="entry name" value="TIMP-like_OB-fold"/>
</dbReference>
<name>A0A1I7I239_9FLAO</name>
<evidence type="ECO:0008006" key="4">
    <source>
        <dbReference type="Google" id="ProtNLM"/>
    </source>
</evidence>
<protein>
    <recommendedName>
        <fullName evidence="4">Tissue inhibitor of metalloproteinase</fullName>
    </recommendedName>
</protein>
<keyword evidence="3" id="KW-1185">Reference proteome</keyword>
<gene>
    <name evidence="2" type="ORF">SAMN05216480_11284</name>
</gene>